<dbReference type="InterPro" id="IPR012910">
    <property type="entry name" value="Plug_dom"/>
</dbReference>
<organism evidence="9 10">
    <name type="scientific">Parapedobacter luteus</name>
    <dbReference type="NCBI Taxonomy" id="623280"/>
    <lineage>
        <taxon>Bacteria</taxon>
        <taxon>Pseudomonadati</taxon>
        <taxon>Bacteroidota</taxon>
        <taxon>Sphingobacteriia</taxon>
        <taxon>Sphingobacteriales</taxon>
        <taxon>Sphingobacteriaceae</taxon>
        <taxon>Parapedobacter</taxon>
    </lineage>
</organism>
<proteinExistence type="inferred from homology"/>
<keyword evidence="4 6" id="KW-0472">Membrane</keyword>
<dbReference type="InterPro" id="IPR008969">
    <property type="entry name" value="CarboxyPept-like_regulatory"/>
</dbReference>
<dbReference type="InterPro" id="IPR023996">
    <property type="entry name" value="TonB-dep_OMP_SusC/RagA"/>
</dbReference>
<name>A0A1T5CXY2_9SPHI</name>
<dbReference type="EMBL" id="FUYS01000005">
    <property type="protein sequence ID" value="SKB64324.1"/>
    <property type="molecule type" value="Genomic_DNA"/>
</dbReference>
<evidence type="ECO:0000313" key="10">
    <source>
        <dbReference type="Proteomes" id="UP000190541"/>
    </source>
</evidence>
<dbReference type="GO" id="GO:0009279">
    <property type="term" value="C:cell outer membrane"/>
    <property type="evidence" value="ECO:0007669"/>
    <property type="project" value="UniProtKB-SubCell"/>
</dbReference>
<dbReference type="GO" id="GO:0006826">
    <property type="term" value="P:iron ion transport"/>
    <property type="evidence" value="ECO:0007669"/>
    <property type="project" value="UniProtKB-KW"/>
</dbReference>
<feature type="domain" description="Secretin/TonB short N-terminal" evidence="8">
    <location>
        <begin position="69"/>
        <end position="120"/>
    </location>
</feature>
<evidence type="ECO:0000256" key="6">
    <source>
        <dbReference type="PROSITE-ProRule" id="PRU01360"/>
    </source>
</evidence>
<dbReference type="AlphaFoldDB" id="A0A1T5CXY2"/>
<dbReference type="Proteomes" id="UP000190541">
    <property type="component" value="Unassembled WGS sequence"/>
</dbReference>
<dbReference type="InterPro" id="IPR039426">
    <property type="entry name" value="TonB-dep_rcpt-like"/>
</dbReference>
<evidence type="ECO:0000259" key="8">
    <source>
        <dbReference type="SMART" id="SM00965"/>
    </source>
</evidence>
<evidence type="ECO:0000256" key="4">
    <source>
        <dbReference type="ARBA" id="ARBA00023136"/>
    </source>
</evidence>
<dbReference type="NCBIfam" id="TIGR04056">
    <property type="entry name" value="OMP_RagA_SusC"/>
    <property type="match status" value="1"/>
</dbReference>
<keyword evidence="7" id="KW-0798">TonB box</keyword>
<dbReference type="Gene3D" id="2.170.130.10">
    <property type="entry name" value="TonB-dependent receptor, plug domain"/>
    <property type="match status" value="1"/>
</dbReference>
<dbReference type="NCBIfam" id="TIGR04057">
    <property type="entry name" value="SusC_RagA_signa"/>
    <property type="match status" value="1"/>
</dbReference>
<dbReference type="Gene3D" id="2.60.40.1120">
    <property type="entry name" value="Carboxypeptidase-like, regulatory domain"/>
    <property type="match status" value="1"/>
</dbReference>
<dbReference type="Pfam" id="PF13715">
    <property type="entry name" value="CarbopepD_reg_2"/>
    <property type="match status" value="1"/>
</dbReference>
<accession>A0A1T5CXY2</accession>
<evidence type="ECO:0000256" key="7">
    <source>
        <dbReference type="RuleBase" id="RU003357"/>
    </source>
</evidence>
<dbReference type="SUPFAM" id="SSF56935">
    <property type="entry name" value="Porins"/>
    <property type="match status" value="1"/>
</dbReference>
<dbReference type="InterPro" id="IPR011662">
    <property type="entry name" value="Secretin/TonB_short_N"/>
</dbReference>
<dbReference type="InterPro" id="IPR037066">
    <property type="entry name" value="Plug_dom_sf"/>
</dbReference>
<sequence length="1186" mass="133100">MYKFFTAHYNCLRKCVMPNYLLAMKLSCILLLISCLQVSAFTYAQRITLQKNQVTLIEVFKDIKRQTGYHIFYDAHIIRNTKPVNINLQNASIEEALSESLKGQGLGYKLVSQNIIITRIPGYDPTIAGTRKRNVQEIVITGRVTNEQGQPLEGVTVAVKGGKTVVTTTADGYYSVRLPNRDQSLLFSIIGYASQELPVSSDNVINVSLREQVSGLDEVIVVGYGTQRKANLTGAVDQIGPEVLEKRPITNVAQGLVGVVPNLNIQLLDGKPTQSPAFNVRGMTSVGQEGSALVLIDGVEGDPRMLNPNDIESISVLKDASSASIYGARAAFGVVLITTKKAVEGLTSITYSTNFSSRAPTAVPDNITDSYPWAQGFSDAWSRWNDNGNTPTAVNKTLPFSPAYLEEIKRRWEDPSLPRVEVDPATGEYQYYYSTDWYRELMKDRFFAQDHNLSLTGGNDKASFYVSGRFNGQDGLYRYNSDDYSMHNLRAKGTIQLTPWLQVENNAEYSKMRYFQPLNVGEGSGIWRNMADEGHPLAPLLNPDGSLSFSAAYTVGDYYIGRNGIDTEQRFLRNRTALRAEFFDKSLTVRGDFTFQNNDIGSSQKRVQVPYSRFEGVTGYTGTNTNDLEERRRTTEYLATNLYADYVKNFADAHHLTLLAGFNYEQSLYKNLTVRRNGIVYEDADDINLALGQGIVTTGGHQKWAIAGGFFRVNYNFKERYLLELVGRYDGSSKFPTDQQWAFFPSASVGWRLSEESFWNVNPAVLSNVKLRASYGSLGNGNINPYEFTENFRISQSGRIINGIRPQQTGQPGVIPAGLTWETVTTGNIGLDIGSLNNRLQFVGELYRRWTSDMFTAGPTLPAIYGTAVPRGNYADLETTGWEVTVNWQDRFEMAGKPFAYGIKVFMADSYATITKYNNQELSLALPHYTGQRIGEIWGYRVEGLFRSEEEIANSPSQHNIPNTNTRRNYPGDLKFVNLDGDDVIFHGENRVGNSGDKTIIGNSEPRYAYGINLSGDWNGFFLSAFFQGVLKQDWYPSAEARFWGQYNRPYNQYPRWHQDNMFREELGNFDAYLPRLVGYIAQGSGRALQVANDRFLQDASYIRLRNLQVGYAIPQRALSKLHAKGLTVYLSAENLWTWSPMYKWTRDTDVTSIYGSDRDLSGGNSGDGYNYPMMRSISAGLTLNF</sequence>
<dbReference type="InterPro" id="IPR023997">
    <property type="entry name" value="TonB-dep_OMP_SusC/RagA_CS"/>
</dbReference>
<evidence type="ECO:0000256" key="5">
    <source>
        <dbReference type="ARBA" id="ARBA00023237"/>
    </source>
</evidence>
<evidence type="ECO:0000313" key="9">
    <source>
        <dbReference type="EMBL" id="SKB64324.1"/>
    </source>
</evidence>
<dbReference type="Pfam" id="PF07660">
    <property type="entry name" value="STN"/>
    <property type="match status" value="1"/>
</dbReference>
<dbReference type="STRING" id="623280.SAMN05660226_02458"/>
<evidence type="ECO:0000256" key="3">
    <source>
        <dbReference type="ARBA" id="ARBA00023004"/>
    </source>
</evidence>
<evidence type="ECO:0000256" key="2">
    <source>
        <dbReference type="ARBA" id="ARBA00022496"/>
    </source>
</evidence>
<protein>
    <submittedName>
        <fullName evidence="9">TonB-linked outer membrane protein, SusC/RagA family</fullName>
    </submittedName>
</protein>
<keyword evidence="6" id="KW-0812">Transmembrane</keyword>
<dbReference type="Gene3D" id="3.55.50.30">
    <property type="match status" value="1"/>
</dbReference>
<dbReference type="SUPFAM" id="SSF49464">
    <property type="entry name" value="Carboxypeptidase regulatory domain-like"/>
    <property type="match status" value="1"/>
</dbReference>
<dbReference type="Pfam" id="PF00593">
    <property type="entry name" value="TonB_dep_Rec_b-barrel"/>
    <property type="match status" value="1"/>
</dbReference>
<dbReference type="Pfam" id="PF07715">
    <property type="entry name" value="Plug"/>
    <property type="match status" value="1"/>
</dbReference>
<reference evidence="9 10" key="1">
    <citation type="submission" date="2017-02" db="EMBL/GenBank/DDBJ databases">
        <authorList>
            <person name="Peterson S.W."/>
        </authorList>
    </citation>
    <scope>NUCLEOTIDE SEQUENCE [LARGE SCALE GENOMIC DNA]</scope>
    <source>
        <strain evidence="9 10">DSM 22899</strain>
    </source>
</reference>
<keyword evidence="1 6" id="KW-0813">Transport</keyword>
<dbReference type="InterPro" id="IPR000531">
    <property type="entry name" value="Beta-barrel_TonB"/>
</dbReference>
<keyword evidence="6" id="KW-1134">Transmembrane beta strand</keyword>
<comment type="subcellular location">
    <subcellularLocation>
        <location evidence="6">Cell outer membrane</location>
        <topology evidence="6">Multi-pass membrane protein</topology>
    </subcellularLocation>
</comment>
<evidence type="ECO:0000256" key="1">
    <source>
        <dbReference type="ARBA" id="ARBA00022448"/>
    </source>
</evidence>
<dbReference type="PROSITE" id="PS52016">
    <property type="entry name" value="TONB_DEPENDENT_REC_3"/>
    <property type="match status" value="1"/>
</dbReference>
<keyword evidence="5 6" id="KW-0998">Cell outer membrane</keyword>
<keyword evidence="2" id="KW-0406">Ion transport</keyword>
<gene>
    <name evidence="9" type="ORF">SAMN05660226_02458</name>
</gene>
<keyword evidence="3" id="KW-0408">Iron</keyword>
<comment type="similarity">
    <text evidence="6 7">Belongs to the TonB-dependent receptor family.</text>
</comment>
<keyword evidence="10" id="KW-1185">Reference proteome</keyword>
<keyword evidence="2" id="KW-0410">Iron transport</keyword>
<dbReference type="SMART" id="SM00965">
    <property type="entry name" value="STN"/>
    <property type="match status" value="1"/>
</dbReference>